<feature type="non-terminal residue" evidence="2">
    <location>
        <position position="106"/>
    </location>
</feature>
<feature type="transmembrane region" description="Helical" evidence="1">
    <location>
        <begin position="35"/>
        <end position="56"/>
    </location>
</feature>
<evidence type="ECO:0000313" key="2">
    <source>
        <dbReference type="EMBL" id="GMR42029.1"/>
    </source>
</evidence>
<keyword evidence="1" id="KW-1133">Transmembrane helix</keyword>
<sequence length="106" mass="12179">MLTLLVLTADCCVCDLVGPCEMRRLGEDSGETRWTLLFSLLPFPLHLIVFFLRFVVQMMKLSMLMSTFRNFSWPDNTRVFLWHGRSLHKSEKGGSAMRTQALPANI</sequence>
<protein>
    <submittedName>
        <fullName evidence="2">Uncharacterized protein</fullName>
    </submittedName>
</protein>
<organism evidence="2 3">
    <name type="scientific">Pristionchus mayeri</name>
    <dbReference type="NCBI Taxonomy" id="1317129"/>
    <lineage>
        <taxon>Eukaryota</taxon>
        <taxon>Metazoa</taxon>
        <taxon>Ecdysozoa</taxon>
        <taxon>Nematoda</taxon>
        <taxon>Chromadorea</taxon>
        <taxon>Rhabditida</taxon>
        <taxon>Rhabditina</taxon>
        <taxon>Diplogasteromorpha</taxon>
        <taxon>Diplogasteroidea</taxon>
        <taxon>Neodiplogasteridae</taxon>
        <taxon>Pristionchus</taxon>
    </lineage>
</organism>
<dbReference type="Proteomes" id="UP001328107">
    <property type="component" value="Unassembled WGS sequence"/>
</dbReference>
<comment type="caution">
    <text evidence="2">The sequence shown here is derived from an EMBL/GenBank/DDBJ whole genome shotgun (WGS) entry which is preliminary data.</text>
</comment>
<evidence type="ECO:0000313" key="3">
    <source>
        <dbReference type="Proteomes" id="UP001328107"/>
    </source>
</evidence>
<keyword evidence="1" id="KW-0812">Transmembrane</keyword>
<gene>
    <name evidence="2" type="ORF">PMAYCL1PPCAC_12224</name>
</gene>
<reference evidence="3" key="1">
    <citation type="submission" date="2022-10" db="EMBL/GenBank/DDBJ databases">
        <title>Genome assembly of Pristionchus species.</title>
        <authorList>
            <person name="Yoshida K."/>
            <person name="Sommer R.J."/>
        </authorList>
    </citation>
    <scope>NUCLEOTIDE SEQUENCE [LARGE SCALE GENOMIC DNA]</scope>
    <source>
        <strain evidence="3">RS5460</strain>
    </source>
</reference>
<keyword evidence="3" id="KW-1185">Reference proteome</keyword>
<evidence type="ECO:0000256" key="1">
    <source>
        <dbReference type="SAM" id="Phobius"/>
    </source>
</evidence>
<keyword evidence="1" id="KW-0472">Membrane</keyword>
<dbReference type="AlphaFoldDB" id="A0AAN4ZMM3"/>
<proteinExistence type="predicted"/>
<dbReference type="EMBL" id="BTRK01000003">
    <property type="protein sequence ID" value="GMR42029.1"/>
    <property type="molecule type" value="Genomic_DNA"/>
</dbReference>
<accession>A0AAN4ZMM3</accession>
<name>A0AAN4ZMM3_9BILA</name>